<evidence type="ECO:0000256" key="2">
    <source>
        <dbReference type="ARBA" id="ARBA00022692"/>
    </source>
</evidence>
<evidence type="ECO:0000256" key="10">
    <source>
        <dbReference type="ARBA" id="ARBA00023180"/>
    </source>
</evidence>
<dbReference type="HOGENOM" id="CLU_041152_0_0_1"/>
<protein>
    <recommendedName>
        <fullName evidence="13">SRCR domain-containing protein</fullName>
    </recommendedName>
</protein>
<dbReference type="InParanoid" id="W5M5Z1"/>
<dbReference type="PANTHER" id="PTHR19331:SF471">
    <property type="entry name" value="SRCR DOMAIN-CONTAINING PROTEIN"/>
    <property type="match status" value="1"/>
</dbReference>
<keyword evidence="6" id="KW-1133">Transmembrane helix</keyword>
<evidence type="ECO:0000256" key="12">
    <source>
        <dbReference type="SAM" id="MobiDB-lite"/>
    </source>
</evidence>
<evidence type="ECO:0000256" key="9">
    <source>
        <dbReference type="ARBA" id="ARBA00023170"/>
    </source>
</evidence>
<dbReference type="GO" id="GO:0016020">
    <property type="term" value="C:membrane"/>
    <property type="evidence" value="ECO:0007669"/>
    <property type="project" value="UniProtKB-SubCell"/>
</dbReference>
<dbReference type="FunFam" id="3.10.250.10:FF:000011">
    <property type="entry name" value="Scavenger receptor class A member 5"/>
    <property type="match status" value="1"/>
</dbReference>
<evidence type="ECO:0000256" key="4">
    <source>
        <dbReference type="ARBA" id="ARBA00022737"/>
    </source>
</evidence>
<dbReference type="PANTHER" id="PTHR19331">
    <property type="entry name" value="SCAVENGER RECEPTOR DOMAIN-CONTAINING"/>
    <property type="match status" value="1"/>
</dbReference>
<reference evidence="14" key="3">
    <citation type="submission" date="2025-09" db="UniProtKB">
        <authorList>
            <consortium name="Ensembl"/>
        </authorList>
    </citation>
    <scope>IDENTIFICATION</scope>
</reference>
<dbReference type="InterPro" id="IPR001190">
    <property type="entry name" value="SRCR"/>
</dbReference>
<dbReference type="InterPro" id="IPR008160">
    <property type="entry name" value="Collagen"/>
</dbReference>
<dbReference type="Proteomes" id="UP000018468">
    <property type="component" value="Linkage group LG12"/>
</dbReference>
<dbReference type="InterPro" id="IPR036772">
    <property type="entry name" value="SRCR-like_dom_sf"/>
</dbReference>
<dbReference type="Pfam" id="PF00530">
    <property type="entry name" value="SRCR"/>
    <property type="match status" value="1"/>
</dbReference>
<dbReference type="Bgee" id="ENSLOCG00000003213">
    <property type="expression patterns" value="Expressed in liver and 12 other cell types or tissues"/>
</dbReference>
<proteinExistence type="predicted"/>
<dbReference type="PROSITE" id="PS00420">
    <property type="entry name" value="SRCR_1"/>
    <property type="match status" value="1"/>
</dbReference>
<keyword evidence="7" id="KW-0472">Membrane</keyword>
<comment type="subcellular location">
    <subcellularLocation>
        <location evidence="1">Membrane</location>
        <topology evidence="1">Single-pass type II membrane protein</topology>
    </subcellularLocation>
</comment>
<evidence type="ECO:0000256" key="3">
    <source>
        <dbReference type="ARBA" id="ARBA00022729"/>
    </source>
</evidence>
<organism evidence="14 15">
    <name type="scientific">Lepisosteus oculatus</name>
    <name type="common">Spotted gar</name>
    <dbReference type="NCBI Taxonomy" id="7918"/>
    <lineage>
        <taxon>Eukaryota</taxon>
        <taxon>Metazoa</taxon>
        <taxon>Chordata</taxon>
        <taxon>Craniata</taxon>
        <taxon>Vertebrata</taxon>
        <taxon>Euteleostomi</taxon>
        <taxon>Actinopterygii</taxon>
        <taxon>Neopterygii</taxon>
        <taxon>Holostei</taxon>
        <taxon>Semionotiformes</taxon>
        <taxon>Lepisosteidae</taxon>
        <taxon>Lepisosteus</taxon>
    </lineage>
</organism>
<sequence>PGMKGEKGSRGETGLRGTPGVPGAQGSPGVKGSNGAPGLQGLQGNKGEPGAMGTVLVISGSRGLQGEKGSKGSPGQKDSVDARINGGGSRGRAEVFYNDQWGTICDDSWDITDATVFCRMVGFERATMVFTAGGGTGKIWLDDLKCTGTESSIFRCTSNGMGVNNCGHSEDAGVNCV</sequence>
<name>W5M5Z1_LEPOC</name>
<feature type="disulfide bond" evidence="11">
    <location>
        <begin position="146"/>
        <end position="156"/>
    </location>
</feature>
<dbReference type="PRINTS" id="PR00258">
    <property type="entry name" value="SPERACTRCPTR"/>
</dbReference>
<dbReference type="AlphaFoldDB" id="W5M5Z1"/>
<dbReference type="Ensembl" id="ENSLOCT00000003806.1">
    <property type="protein sequence ID" value="ENSLOCP00000003799.1"/>
    <property type="gene ID" value="ENSLOCG00000003213.1"/>
</dbReference>
<reference evidence="15" key="1">
    <citation type="submission" date="2011-12" db="EMBL/GenBank/DDBJ databases">
        <title>The Draft Genome of Lepisosteus oculatus.</title>
        <authorList>
            <consortium name="The Broad Institute Genome Assembly &amp; Analysis Group"/>
            <consortium name="Computational R&amp;D Group"/>
            <consortium name="and Sequencing Platform"/>
            <person name="Di Palma F."/>
            <person name="Alfoldi J."/>
            <person name="Johnson J."/>
            <person name="Berlin A."/>
            <person name="Gnerre S."/>
            <person name="Jaffe D."/>
            <person name="MacCallum I."/>
            <person name="Young S."/>
            <person name="Walker B.J."/>
            <person name="Lander E.S."/>
            <person name="Lindblad-Toh K."/>
        </authorList>
    </citation>
    <scope>NUCLEOTIDE SEQUENCE [LARGE SCALE GENOMIC DNA]</scope>
</reference>
<keyword evidence="4" id="KW-0677">Repeat</keyword>
<keyword evidence="5" id="KW-0735">Signal-anchor</keyword>
<keyword evidence="10" id="KW-0325">Glycoprotein</keyword>
<evidence type="ECO:0000256" key="7">
    <source>
        <dbReference type="ARBA" id="ARBA00023136"/>
    </source>
</evidence>
<evidence type="ECO:0000256" key="1">
    <source>
        <dbReference type="ARBA" id="ARBA00004606"/>
    </source>
</evidence>
<keyword evidence="3" id="KW-0732">Signal</keyword>
<dbReference type="GeneTree" id="ENSGT00950000183074"/>
<accession>W5M5Z1</accession>
<comment type="caution">
    <text evidence="11">Lacks conserved residue(s) required for the propagation of feature annotation.</text>
</comment>
<keyword evidence="8 11" id="KW-1015">Disulfide bond</keyword>
<feature type="compositionally biased region" description="Basic and acidic residues" evidence="12">
    <location>
        <begin position="1"/>
        <end position="10"/>
    </location>
</feature>
<feature type="domain" description="SRCR" evidence="13">
    <location>
        <begin position="82"/>
        <end position="177"/>
    </location>
</feature>
<dbReference type="PROSITE" id="PS50287">
    <property type="entry name" value="SRCR_2"/>
    <property type="match status" value="1"/>
</dbReference>
<keyword evidence="15" id="KW-1185">Reference proteome</keyword>
<evidence type="ECO:0000256" key="5">
    <source>
        <dbReference type="ARBA" id="ARBA00022968"/>
    </source>
</evidence>
<dbReference type="Pfam" id="PF01391">
    <property type="entry name" value="Collagen"/>
    <property type="match status" value="1"/>
</dbReference>
<keyword evidence="9" id="KW-0675">Receptor</keyword>
<dbReference type="OMA" id="HNISAMS"/>
<evidence type="ECO:0000256" key="11">
    <source>
        <dbReference type="PROSITE-ProRule" id="PRU00196"/>
    </source>
</evidence>
<dbReference type="EMBL" id="AHAT01011556">
    <property type="status" value="NOT_ANNOTATED_CDS"/>
    <property type="molecule type" value="Genomic_DNA"/>
</dbReference>
<dbReference type="Gene3D" id="3.10.250.10">
    <property type="entry name" value="SRCR-like domain"/>
    <property type="match status" value="1"/>
</dbReference>
<evidence type="ECO:0000313" key="15">
    <source>
        <dbReference type="Proteomes" id="UP000018468"/>
    </source>
</evidence>
<evidence type="ECO:0000256" key="8">
    <source>
        <dbReference type="ARBA" id="ARBA00023157"/>
    </source>
</evidence>
<evidence type="ECO:0000256" key="6">
    <source>
        <dbReference type="ARBA" id="ARBA00022989"/>
    </source>
</evidence>
<dbReference type="SMART" id="SM00202">
    <property type="entry name" value="SR"/>
    <property type="match status" value="1"/>
</dbReference>
<reference evidence="14" key="2">
    <citation type="submission" date="2025-08" db="UniProtKB">
        <authorList>
            <consortium name="Ensembl"/>
        </authorList>
    </citation>
    <scope>IDENTIFICATION</scope>
</reference>
<evidence type="ECO:0000259" key="13">
    <source>
        <dbReference type="PROSITE" id="PS50287"/>
    </source>
</evidence>
<dbReference type="STRING" id="7918.ENSLOCP00000003799"/>
<feature type="region of interest" description="Disordered" evidence="12">
    <location>
        <begin position="1"/>
        <end position="88"/>
    </location>
</feature>
<dbReference type="SUPFAM" id="SSF56487">
    <property type="entry name" value="SRCR-like"/>
    <property type="match status" value="1"/>
</dbReference>
<evidence type="ECO:0000313" key="14">
    <source>
        <dbReference type="Ensembl" id="ENSLOCP00000003799.1"/>
    </source>
</evidence>
<keyword evidence="2" id="KW-0812">Transmembrane</keyword>
<dbReference type="eggNOG" id="ENOG502QWN1">
    <property type="taxonomic scope" value="Eukaryota"/>
</dbReference>